<keyword evidence="1" id="KW-1133">Transmembrane helix</keyword>
<feature type="transmembrane region" description="Helical" evidence="1">
    <location>
        <begin position="132"/>
        <end position="159"/>
    </location>
</feature>
<gene>
    <name evidence="2" type="ORF">MCGM508_01735</name>
</gene>
<feature type="transmembrane region" description="Helical" evidence="1">
    <location>
        <begin position="40"/>
        <end position="62"/>
    </location>
</feature>
<accession>A0A0C2W676</accession>
<evidence type="ECO:0000313" key="3">
    <source>
        <dbReference type="Proteomes" id="UP000031975"/>
    </source>
</evidence>
<dbReference type="AlphaFoldDB" id="A0A0C2W676"/>
<comment type="caution">
    <text evidence="2">The sequence shown here is derived from an EMBL/GenBank/DDBJ whole genome shotgun (WGS) entry which is preliminary data.</text>
</comment>
<sequence>MNINNIQLNFNAVGGSINDLKTPLKLADVFNKQMQTILNIVYPTIAGILFLAIIIPTLYFYIGRIFNPKIQKSVLLQNWTHLAGSILLLVIVYAVLTSINKLLIEPQTLKLKEQIEDNTIEPGTQFTSAIQLFTFVIANIALTIIIGVAQLSILITYIIWLVKKSSGKDTDLANFSKALFIMIGVLVLMIFVYVVANIAFNQYLVSIFQKLAEAES</sequence>
<evidence type="ECO:0000313" key="2">
    <source>
        <dbReference type="EMBL" id="KIM13797.1"/>
    </source>
</evidence>
<feature type="transmembrane region" description="Helical" evidence="1">
    <location>
        <begin position="179"/>
        <end position="200"/>
    </location>
</feature>
<dbReference type="Proteomes" id="UP000031975">
    <property type="component" value="Unassembled WGS sequence"/>
</dbReference>
<organism evidence="2 3">
    <name type="scientific">Mycoplasma capricolum subsp. capricolum</name>
    <dbReference type="NCBI Taxonomy" id="40479"/>
    <lineage>
        <taxon>Bacteria</taxon>
        <taxon>Bacillati</taxon>
        <taxon>Mycoplasmatota</taxon>
        <taxon>Mollicutes</taxon>
        <taxon>Mycoplasmataceae</taxon>
        <taxon>Mycoplasma</taxon>
    </lineage>
</organism>
<keyword evidence="1" id="KW-0472">Membrane</keyword>
<keyword evidence="1" id="KW-0812">Transmembrane</keyword>
<evidence type="ECO:0000256" key="1">
    <source>
        <dbReference type="SAM" id="Phobius"/>
    </source>
</evidence>
<dbReference type="GeneID" id="23778876"/>
<reference evidence="2 3" key="1">
    <citation type="submission" date="2015-01" db="EMBL/GenBank/DDBJ databases">
        <title>Draft Genome Sequence of Mycoplasma capricolum subsp. capricolum str. GM508D.</title>
        <authorList>
            <person name="Calcutt M.J."/>
            <person name="Foecking M.F."/>
        </authorList>
    </citation>
    <scope>NUCLEOTIDE SEQUENCE [LARGE SCALE GENOMIC DNA]</scope>
    <source>
        <strain evidence="2 3">GM508D</strain>
    </source>
</reference>
<dbReference type="EMBL" id="JXQB01000001">
    <property type="protein sequence ID" value="KIM13797.1"/>
    <property type="molecule type" value="Genomic_DNA"/>
</dbReference>
<feature type="transmembrane region" description="Helical" evidence="1">
    <location>
        <begin position="82"/>
        <end position="104"/>
    </location>
</feature>
<proteinExistence type="predicted"/>
<protein>
    <submittedName>
        <fullName evidence="2">Membrane protein</fullName>
    </submittedName>
</protein>
<dbReference type="RefSeq" id="WP_011387063.1">
    <property type="nucleotide sequence ID" value="NZ_CP101903.1"/>
</dbReference>
<name>A0A0C2W676_MYCCA</name>